<evidence type="ECO:0000256" key="1">
    <source>
        <dbReference type="SAM" id="MobiDB-lite"/>
    </source>
</evidence>
<name>A0A163HFA7_DIDRA</name>
<keyword evidence="3" id="KW-1185">Reference proteome</keyword>
<dbReference type="AlphaFoldDB" id="A0A163HFA7"/>
<accession>A0A163HFA7</accession>
<dbReference type="EMBL" id="JYNV01000130">
    <property type="protein sequence ID" value="KZM25268.1"/>
    <property type="molecule type" value="Genomic_DNA"/>
</dbReference>
<reference evidence="2 3" key="1">
    <citation type="journal article" date="2016" name="Sci. Rep.">
        <title>Draft genome sequencing and secretome analysis of fungal phytopathogen Ascochyta rabiei provides insight into the necrotrophic effector repertoire.</title>
        <authorList>
            <person name="Verma S."/>
            <person name="Gazara R.K."/>
            <person name="Nizam S."/>
            <person name="Parween S."/>
            <person name="Chattopadhyay D."/>
            <person name="Verma P.K."/>
        </authorList>
    </citation>
    <scope>NUCLEOTIDE SEQUENCE [LARGE SCALE GENOMIC DNA]</scope>
    <source>
        <strain evidence="2 3">ArDII</strain>
    </source>
</reference>
<evidence type="ECO:0000313" key="2">
    <source>
        <dbReference type="EMBL" id="KZM25268.1"/>
    </source>
</evidence>
<feature type="compositionally biased region" description="Low complexity" evidence="1">
    <location>
        <begin position="1"/>
        <end position="40"/>
    </location>
</feature>
<feature type="compositionally biased region" description="Low complexity" evidence="1">
    <location>
        <begin position="69"/>
        <end position="93"/>
    </location>
</feature>
<dbReference type="Proteomes" id="UP000076837">
    <property type="component" value="Unassembled WGS sequence"/>
</dbReference>
<sequence length="175" mass="19383">MEAALLSSLALMRTPTKSASTPRPKSSTTTTTPVPASLPSTPEPQTPRKPRRPTTPLTPRKRARPSTDPLLTPYTPKRTRTTLPTSPSTPSKLPRTRRKKALAFDREVCISMAVLRAQKDDPSALLRPPPRRSDGLRRLVRMRIQWELEKVRGGGERIVESVIGPVRGRKVGKQG</sequence>
<organism evidence="2 3">
    <name type="scientific">Didymella rabiei</name>
    <name type="common">Chickpea ascochyta blight fungus</name>
    <name type="synonym">Mycosphaerella rabiei</name>
    <dbReference type="NCBI Taxonomy" id="5454"/>
    <lineage>
        <taxon>Eukaryota</taxon>
        <taxon>Fungi</taxon>
        <taxon>Dikarya</taxon>
        <taxon>Ascomycota</taxon>
        <taxon>Pezizomycotina</taxon>
        <taxon>Dothideomycetes</taxon>
        <taxon>Pleosporomycetidae</taxon>
        <taxon>Pleosporales</taxon>
        <taxon>Pleosporineae</taxon>
        <taxon>Didymellaceae</taxon>
        <taxon>Ascochyta</taxon>
    </lineage>
</organism>
<evidence type="ECO:0000313" key="3">
    <source>
        <dbReference type="Proteomes" id="UP000076837"/>
    </source>
</evidence>
<comment type="caution">
    <text evidence="2">The sequence shown here is derived from an EMBL/GenBank/DDBJ whole genome shotgun (WGS) entry which is preliminary data.</text>
</comment>
<gene>
    <name evidence="2" type="ORF">ST47_g3584</name>
</gene>
<protein>
    <submittedName>
        <fullName evidence="2">Uncharacterized protein</fullName>
    </submittedName>
</protein>
<proteinExistence type="predicted"/>
<feature type="region of interest" description="Disordered" evidence="1">
    <location>
        <begin position="1"/>
        <end position="99"/>
    </location>
</feature>